<evidence type="ECO:0000256" key="9">
    <source>
        <dbReference type="ARBA" id="ARBA00023004"/>
    </source>
</evidence>
<proteinExistence type="inferred from homology"/>
<evidence type="ECO:0000313" key="15">
    <source>
        <dbReference type="EMBL" id="CAD6260386.1"/>
    </source>
</evidence>
<keyword evidence="10 13" id="KW-0503">Monooxygenase</keyword>
<dbReference type="PANTHER" id="PTHR47956:SF138">
    <property type="entry name" value="CYTOCHROME P450"/>
    <property type="match status" value="1"/>
</dbReference>
<evidence type="ECO:0000256" key="10">
    <source>
        <dbReference type="ARBA" id="ARBA00023033"/>
    </source>
</evidence>
<keyword evidence="9 12" id="KW-0408">Iron</keyword>
<dbReference type="PANTHER" id="PTHR47956">
    <property type="entry name" value="CYTOCHROME P450 71B11-RELATED"/>
    <property type="match status" value="1"/>
</dbReference>
<dbReference type="PRINTS" id="PR00463">
    <property type="entry name" value="EP450I"/>
</dbReference>
<evidence type="ECO:0000256" key="7">
    <source>
        <dbReference type="ARBA" id="ARBA00022989"/>
    </source>
</evidence>
<dbReference type="GO" id="GO:0016020">
    <property type="term" value="C:membrane"/>
    <property type="evidence" value="ECO:0007669"/>
    <property type="project" value="UniProtKB-SubCell"/>
</dbReference>
<comment type="similarity">
    <text evidence="3 13">Belongs to the cytochrome P450 family.</text>
</comment>
<dbReference type="InterPro" id="IPR001128">
    <property type="entry name" value="Cyt_P450"/>
</dbReference>
<evidence type="ECO:0000256" key="2">
    <source>
        <dbReference type="ARBA" id="ARBA00004167"/>
    </source>
</evidence>
<evidence type="ECO:0000256" key="12">
    <source>
        <dbReference type="PIRSR" id="PIRSR602401-1"/>
    </source>
</evidence>
<keyword evidence="8 13" id="KW-0560">Oxidoreductase</keyword>
<reference evidence="15" key="1">
    <citation type="submission" date="2020-10" db="EMBL/GenBank/DDBJ databases">
        <authorList>
            <person name="Han B."/>
            <person name="Lu T."/>
            <person name="Zhao Q."/>
            <person name="Huang X."/>
            <person name="Zhao Y."/>
        </authorList>
    </citation>
    <scope>NUCLEOTIDE SEQUENCE</scope>
</reference>
<evidence type="ECO:0000256" key="4">
    <source>
        <dbReference type="ARBA" id="ARBA00022617"/>
    </source>
</evidence>
<evidence type="ECO:0000256" key="14">
    <source>
        <dbReference type="SAM" id="MobiDB-lite"/>
    </source>
</evidence>
<evidence type="ECO:0000256" key="6">
    <source>
        <dbReference type="ARBA" id="ARBA00022723"/>
    </source>
</evidence>
<dbReference type="OrthoDB" id="1055148at2759"/>
<evidence type="ECO:0000256" key="3">
    <source>
        <dbReference type="ARBA" id="ARBA00010617"/>
    </source>
</evidence>
<sequence length="353" mass="39113">MAMCTQVRLVMAQIGEAAAAGAAADMSDPARHVHQRPGLPRRDGQVLPERGPEQAAPGACRRHLAAAGRFQRRGVLPVLGSIRRAQQDGSREIGEVEAEWDHLLDRLIQDHERNSDPRDKDADFTHVLLSVRREYGLSREQMKGILIDVFFGGTGTSSSVLDFTMSVLMRRPHMMKKLQAEVDSSIPEGQEAVSEADLTNMTYLRAVVKESLRLHPVAPLLPHFSMARCSVDGYTIPAGVRVLINSLAIGRDARYWEGAEEFIPERFIGHGSAAHVSFKGNDFQFLPFGSGRRMCAGVNFGIASVELMLANLVHRFDWELPVGKKRCDIDMSEVFGLVVNRKSKLVLVPKLRV</sequence>
<dbReference type="GO" id="GO:0016705">
    <property type="term" value="F:oxidoreductase activity, acting on paired donors, with incorporation or reduction of molecular oxygen"/>
    <property type="evidence" value="ECO:0007669"/>
    <property type="project" value="InterPro"/>
</dbReference>
<comment type="cofactor">
    <cofactor evidence="1 12">
        <name>heme</name>
        <dbReference type="ChEBI" id="CHEBI:30413"/>
    </cofactor>
</comment>
<evidence type="ECO:0000256" key="5">
    <source>
        <dbReference type="ARBA" id="ARBA00022692"/>
    </source>
</evidence>
<dbReference type="PROSITE" id="PS00086">
    <property type="entry name" value="CYTOCHROME_P450"/>
    <property type="match status" value="1"/>
</dbReference>
<dbReference type="EMBL" id="CAJGYO010000011">
    <property type="protein sequence ID" value="CAD6260386.1"/>
    <property type="molecule type" value="Genomic_DNA"/>
</dbReference>
<keyword evidence="11" id="KW-0472">Membrane</keyword>
<dbReference type="AlphaFoldDB" id="A0A811QU29"/>
<comment type="subcellular location">
    <subcellularLocation>
        <location evidence="2">Membrane</location>
        <topology evidence="2">Single-pass membrane protein</topology>
    </subcellularLocation>
</comment>
<keyword evidence="4 12" id="KW-0349">Heme</keyword>
<dbReference type="FunFam" id="1.10.630.10:FF:000126">
    <property type="entry name" value="Predicted protein"/>
    <property type="match status" value="1"/>
</dbReference>
<dbReference type="InterPro" id="IPR017972">
    <property type="entry name" value="Cyt_P450_CS"/>
</dbReference>
<dbReference type="InterPro" id="IPR036396">
    <property type="entry name" value="Cyt_P450_sf"/>
</dbReference>
<evidence type="ECO:0000256" key="8">
    <source>
        <dbReference type="ARBA" id="ARBA00023002"/>
    </source>
</evidence>
<evidence type="ECO:0000256" key="13">
    <source>
        <dbReference type="RuleBase" id="RU000461"/>
    </source>
</evidence>
<protein>
    <recommendedName>
        <fullName evidence="17">Cytochrome P450</fullName>
    </recommendedName>
</protein>
<feature type="region of interest" description="Disordered" evidence="14">
    <location>
        <begin position="24"/>
        <end position="56"/>
    </location>
</feature>
<gene>
    <name evidence="15" type="ORF">NCGR_LOCUS43820</name>
</gene>
<keyword evidence="7" id="KW-1133">Transmembrane helix</keyword>
<dbReference type="InterPro" id="IPR002401">
    <property type="entry name" value="Cyt_P450_E_grp-I"/>
</dbReference>
<dbReference type="Pfam" id="PF00067">
    <property type="entry name" value="p450"/>
    <property type="match status" value="1"/>
</dbReference>
<evidence type="ECO:0000256" key="1">
    <source>
        <dbReference type="ARBA" id="ARBA00001971"/>
    </source>
</evidence>
<feature type="binding site" description="axial binding residue" evidence="12">
    <location>
        <position position="295"/>
    </location>
    <ligand>
        <name>heme</name>
        <dbReference type="ChEBI" id="CHEBI:30413"/>
    </ligand>
    <ligandPart>
        <name>Fe</name>
        <dbReference type="ChEBI" id="CHEBI:18248"/>
    </ligandPart>
</feature>
<dbReference type="Gene3D" id="1.10.630.10">
    <property type="entry name" value="Cytochrome P450"/>
    <property type="match status" value="1"/>
</dbReference>
<keyword evidence="6 12" id="KW-0479">Metal-binding</keyword>
<evidence type="ECO:0000313" key="16">
    <source>
        <dbReference type="Proteomes" id="UP000604825"/>
    </source>
</evidence>
<dbReference type="SUPFAM" id="SSF48264">
    <property type="entry name" value="Cytochrome P450"/>
    <property type="match status" value="1"/>
</dbReference>
<dbReference type="GO" id="GO:0020037">
    <property type="term" value="F:heme binding"/>
    <property type="evidence" value="ECO:0007669"/>
    <property type="project" value="InterPro"/>
</dbReference>
<dbReference type="GO" id="GO:0004497">
    <property type="term" value="F:monooxygenase activity"/>
    <property type="evidence" value="ECO:0007669"/>
    <property type="project" value="UniProtKB-KW"/>
</dbReference>
<dbReference type="GO" id="GO:0005506">
    <property type="term" value="F:iron ion binding"/>
    <property type="evidence" value="ECO:0007669"/>
    <property type="project" value="InterPro"/>
</dbReference>
<keyword evidence="5" id="KW-0812">Transmembrane</keyword>
<evidence type="ECO:0008006" key="17">
    <source>
        <dbReference type="Google" id="ProtNLM"/>
    </source>
</evidence>
<dbReference type="Proteomes" id="UP000604825">
    <property type="component" value="Unassembled WGS sequence"/>
</dbReference>
<name>A0A811QU29_9POAL</name>
<dbReference type="PRINTS" id="PR00385">
    <property type="entry name" value="P450"/>
</dbReference>
<dbReference type="InterPro" id="IPR050193">
    <property type="entry name" value="Cytochrome_P450_71"/>
</dbReference>
<organism evidence="15 16">
    <name type="scientific">Miscanthus lutarioriparius</name>
    <dbReference type="NCBI Taxonomy" id="422564"/>
    <lineage>
        <taxon>Eukaryota</taxon>
        <taxon>Viridiplantae</taxon>
        <taxon>Streptophyta</taxon>
        <taxon>Embryophyta</taxon>
        <taxon>Tracheophyta</taxon>
        <taxon>Spermatophyta</taxon>
        <taxon>Magnoliopsida</taxon>
        <taxon>Liliopsida</taxon>
        <taxon>Poales</taxon>
        <taxon>Poaceae</taxon>
        <taxon>PACMAD clade</taxon>
        <taxon>Panicoideae</taxon>
        <taxon>Andropogonodae</taxon>
        <taxon>Andropogoneae</taxon>
        <taxon>Saccharinae</taxon>
        <taxon>Miscanthus</taxon>
    </lineage>
</organism>
<comment type="caution">
    <text evidence="15">The sequence shown here is derived from an EMBL/GenBank/DDBJ whole genome shotgun (WGS) entry which is preliminary data.</text>
</comment>
<keyword evidence="16" id="KW-1185">Reference proteome</keyword>
<evidence type="ECO:0000256" key="11">
    <source>
        <dbReference type="ARBA" id="ARBA00023136"/>
    </source>
</evidence>
<accession>A0A811QU29</accession>